<comment type="similarity">
    <text evidence="3">Belongs to the pex2/pex10/pex12 family.</text>
</comment>
<evidence type="ECO:0000256" key="4">
    <source>
        <dbReference type="ARBA" id="ARBA00022448"/>
    </source>
</evidence>
<sequence length="495" mass="54046">MAERGAHLASSATALDGAPSVFEALAQDGLVSAVRPALGHACKVLAESSPALFGQAWRRFDELYLLLDFLLQRHSLLRHSASFSENFYDLKRVPERPGTPAGSRLPRREFFLSLALLVAAPYLRRKVEQMVARIREEMDCGIHLPDSRSVKLYRAFLATYPFVHMTWEGVCLWHQLSYALGRGRHHSPLLRFAGVRLVCRLPLDGAGPEEGPRVLPRHHGSAVSSGCWGRWRRTPPSTSRPHSPSPSSSCSSSRVSTRSATWGRVSWAAAAAAAHRRSCCPTFRRHRRPFTCTQMRSWGMGRPCRPACVPCADGAAPTTRRWRRQAWCCATRARTATCASAAAAPSRATRPGRSTSCASTRPSTRAAVAADPRAHAAPTASSRARESRRSPTAVPAPPPRRSPALRGAGPVFPAAALPAAALLPKLPAAPCPRAAPPPSRVLSARVRRLRVATAPGFQNGRRRWTRSCVGVRGQRRPGYLQLYIFTGRRDKAGEC</sequence>
<dbReference type="PANTHER" id="PTHR12888:SF0">
    <property type="entry name" value="PEROXISOME ASSEMBLY PROTEIN 12"/>
    <property type="match status" value="1"/>
</dbReference>
<keyword evidence="8" id="KW-0862">Zinc</keyword>
<dbReference type="PANTHER" id="PTHR12888">
    <property type="entry name" value="PEROXISOME ASSEMBLY PROTEIN 12 PEROXIN-12"/>
    <property type="match status" value="1"/>
</dbReference>
<accession>A0AAJ7TT80</accession>
<dbReference type="RefSeq" id="XP_032823629.1">
    <property type="nucleotide sequence ID" value="XM_032967738.1"/>
</dbReference>
<keyword evidence="5" id="KW-0812">Transmembrane</keyword>
<evidence type="ECO:0000256" key="8">
    <source>
        <dbReference type="ARBA" id="ARBA00022833"/>
    </source>
</evidence>
<keyword evidence="11" id="KW-0472">Membrane</keyword>
<feature type="compositionally biased region" description="Low complexity" evidence="14">
    <location>
        <begin position="234"/>
        <end position="254"/>
    </location>
</feature>
<dbReference type="Pfam" id="PF04757">
    <property type="entry name" value="Pex2_Pex12"/>
    <property type="match status" value="1"/>
</dbReference>
<evidence type="ECO:0000256" key="12">
    <source>
        <dbReference type="ARBA" id="ARBA00023140"/>
    </source>
</evidence>
<dbReference type="GO" id="GO:0005778">
    <property type="term" value="C:peroxisomal membrane"/>
    <property type="evidence" value="ECO:0007669"/>
    <property type="project" value="UniProtKB-SubCell"/>
</dbReference>
<dbReference type="InterPro" id="IPR006845">
    <property type="entry name" value="Pex_N"/>
</dbReference>
<dbReference type="CTD" id="5193"/>
<evidence type="ECO:0000256" key="10">
    <source>
        <dbReference type="ARBA" id="ARBA00022989"/>
    </source>
</evidence>
<evidence type="ECO:0000256" key="1">
    <source>
        <dbReference type="ARBA" id="ARBA00004585"/>
    </source>
</evidence>
<evidence type="ECO:0000313" key="17">
    <source>
        <dbReference type="RefSeq" id="XP_032823629.1"/>
    </source>
</evidence>
<evidence type="ECO:0000256" key="2">
    <source>
        <dbReference type="ARBA" id="ARBA00004906"/>
    </source>
</evidence>
<protein>
    <submittedName>
        <fullName evidence="17">Peroxisome assembly protein 12 isoform X1</fullName>
    </submittedName>
</protein>
<comment type="function">
    <text evidence="13">Component of a retrotranslocation channel required for peroxisome organization by mediating export of the PEX5 receptor from peroxisomes to the cytosol, thereby promoting PEX5 recycling. The retrotranslocation channel is composed of PEX2, PEX10 and PEX12; each subunit contributing transmembrane segments that coassemble into an open channel that specifically allows the passage of PEX5 through the peroxisomal membrane. PEX12 also regulates PEX5 recycling by activating the E3 ubiquitin-protein ligase activity of PEX10. When PEX5 recycling is compromised, PEX12 stimulates PEX10-mediated polyubiquitination of PEX5, leading to its subsequent degradation.</text>
</comment>
<feature type="region of interest" description="Disordered" evidence="14">
    <location>
        <begin position="341"/>
        <end position="408"/>
    </location>
</feature>
<evidence type="ECO:0000256" key="11">
    <source>
        <dbReference type="ARBA" id="ARBA00023136"/>
    </source>
</evidence>
<proteinExistence type="inferred from homology"/>
<organism evidence="16 17">
    <name type="scientific">Petromyzon marinus</name>
    <name type="common">Sea lamprey</name>
    <dbReference type="NCBI Taxonomy" id="7757"/>
    <lineage>
        <taxon>Eukaryota</taxon>
        <taxon>Metazoa</taxon>
        <taxon>Chordata</taxon>
        <taxon>Craniata</taxon>
        <taxon>Vertebrata</taxon>
        <taxon>Cyclostomata</taxon>
        <taxon>Hyperoartia</taxon>
        <taxon>Petromyzontiformes</taxon>
        <taxon>Petromyzontidae</taxon>
        <taxon>Petromyzon</taxon>
    </lineage>
</organism>
<dbReference type="GO" id="GO:0006513">
    <property type="term" value="P:protein monoubiquitination"/>
    <property type="evidence" value="ECO:0007669"/>
    <property type="project" value="TreeGrafter"/>
</dbReference>
<evidence type="ECO:0000256" key="14">
    <source>
        <dbReference type="SAM" id="MobiDB-lite"/>
    </source>
</evidence>
<keyword evidence="7" id="KW-0863">Zinc-finger</keyword>
<feature type="compositionally biased region" description="Low complexity" evidence="14">
    <location>
        <begin position="341"/>
        <end position="351"/>
    </location>
</feature>
<dbReference type="GO" id="GO:0008270">
    <property type="term" value="F:zinc ion binding"/>
    <property type="evidence" value="ECO:0007669"/>
    <property type="project" value="UniProtKB-KW"/>
</dbReference>
<evidence type="ECO:0000256" key="6">
    <source>
        <dbReference type="ARBA" id="ARBA00022723"/>
    </source>
</evidence>
<keyword evidence="9" id="KW-0653">Protein transport</keyword>
<reference evidence="17" key="1">
    <citation type="submission" date="2025-08" db="UniProtKB">
        <authorList>
            <consortium name="RefSeq"/>
        </authorList>
    </citation>
    <scope>IDENTIFICATION</scope>
    <source>
        <tissue evidence="17">Sperm</tissue>
    </source>
</reference>
<feature type="compositionally biased region" description="Low complexity" evidence="14">
    <location>
        <begin position="364"/>
        <end position="382"/>
    </location>
</feature>
<feature type="region of interest" description="Disordered" evidence="14">
    <location>
        <begin position="210"/>
        <end position="254"/>
    </location>
</feature>
<dbReference type="Proteomes" id="UP001318040">
    <property type="component" value="Chromosome 38"/>
</dbReference>
<evidence type="ECO:0000256" key="13">
    <source>
        <dbReference type="ARBA" id="ARBA00045862"/>
    </source>
</evidence>
<evidence type="ECO:0000259" key="15">
    <source>
        <dbReference type="Pfam" id="PF04757"/>
    </source>
</evidence>
<dbReference type="InterPro" id="IPR017375">
    <property type="entry name" value="PEX12"/>
</dbReference>
<dbReference type="GO" id="GO:0004842">
    <property type="term" value="F:ubiquitin-protein transferase activity"/>
    <property type="evidence" value="ECO:0007669"/>
    <property type="project" value="TreeGrafter"/>
</dbReference>
<dbReference type="AlphaFoldDB" id="A0AAJ7TT80"/>
<keyword evidence="6" id="KW-0479">Metal-binding</keyword>
<keyword evidence="4" id="KW-0813">Transport</keyword>
<keyword evidence="12" id="KW-0576">Peroxisome</keyword>
<evidence type="ECO:0000256" key="7">
    <source>
        <dbReference type="ARBA" id="ARBA00022771"/>
    </source>
</evidence>
<dbReference type="GO" id="GO:0016558">
    <property type="term" value="P:protein import into peroxisome matrix"/>
    <property type="evidence" value="ECO:0007669"/>
    <property type="project" value="InterPro"/>
</dbReference>
<gene>
    <name evidence="17" type="primary">PEX12</name>
</gene>
<dbReference type="KEGG" id="pmrn:116950182"/>
<keyword evidence="16" id="KW-1185">Reference proteome</keyword>
<feature type="compositionally biased region" description="Polar residues" evidence="14">
    <location>
        <begin position="352"/>
        <end position="363"/>
    </location>
</feature>
<evidence type="ECO:0000256" key="9">
    <source>
        <dbReference type="ARBA" id="ARBA00022927"/>
    </source>
</evidence>
<comment type="pathway">
    <text evidence="2">Protein modification; protein ubiquitination.</text>
</comment>
<evidence type="ECO:0000313" key="16">
    <source>
        <dbReference type="Proteomes" id="UP001318040"/>
    </source>
</evidence>
<dbReference type="GO" id="GO:1990429">
    <property type="term" value="C:peroxisomal importomer complex"/>
    <property type="evidence" value="ECO:0007669"/>
    <property type="project" value="TreeGrafter"/>
</dbReference>
<comment type="subcellular location">
    <subcellularLocation>
        <location evidence="1">Peroxisome membrane</location>
        <topology evidence="1">Multi-pass membrane protein</topology>
    </subcellularLocation>
</comment>
<evidence type="ECO:0000256" key="5">
    <source>
        <dbReference type="ARBA" id="ARBA00022692"/>
    </source>
</evidence>
<feature type="domain" description="Pex N-terminal" evidence="15">
    <location>
        <begin position="30"/>
        <end position="205"/>
    </location>
</feature>
<evidence type="ECO:0000256" key="3">
    <source>
        <dbReference type="ARBA" id="ARBA00008704"/>
    </source>
</evidence>
<keyword evidence="10" id="KW-1133">Transmembrane helix</keyword>
<name>A0AAJ7TT80_PETMA</name>